<dbReference type="InterPro" id="IPR011447">
    <property type="entry name" value="DUF1552"/>
</dbReference>
<dbReference type="AlphaFoldDB" id="A0A8E6F072"/>
<evidence type="ECO:0000313" key="2">
    <source>
        <dbReference type="EMBL" id="QVL34196.1"/>
    </source>
</evidence>
<name>A0A8E6F072_9BACT</name>
<proteinExistence type="predicted"/>
<dbReference type="InterPro" id="IPR006311">
    <property type="entry name" value="TAT_signal"/>
</dbReference>
<dbReference type="KEGG" id="tsph:KIH39_09900"/>
<dbReference type="PROSITE" id="PS51318">
    <property type="entry name" value="TAT"/>
    <property type="match status" value="1"/>
</dbReference>
<dbReference type="Proteomes" id="UP000676194">
    <property type="component" value="Chromosome"/>
</dbReference>
<reference evidence="2" key="1">
    <citation type="submission" date="2021-05" db="EMBL/GenBank/DDBJ databases">
        <title>Complete genome sequence of the cellulolytic planctomycete Telmatocola sphagniphila SP2T and characterization of the first cellulase from planctomycetes.</title>
        <authorList>
            <person name="Rakitin A.L."/>
            <person name="Beletsky A.V."/>
            <person name="Naumoff D.G."/>
            <person name="Kulichevskaya I.S."/>
            <person name="Mardanov A.V."/>
            <person name="Ravin N.V."/>
            <person name="Dedysh S.N."/>
        </authorList>
    </citation>
    <scope>NUCLEOTIDE SEQUENCE</scope>
    <source>
        <strain evidence="2">SP2T</strain>
    </source>
</reference>
<keyword evidence="3" id="KW-1185">Reference proteome</keyword>
<keyword evidence="1" id="KW-0732">Signal</keyword>
<accession>A0A8E6F072</accession>
<feature type="signal peptide" evidence="1">
    <location>
        <begin position="1"/>
        <end position="38"/>
    </location>
</feature>
<protein>
    <submittedName>
        <fullName evidence="2">DUF1552 domain-containing protein</fullName>
    </submittedName>
</protein>
<dbReference type="RefSeq" id="WP_213499168.1">
    <property type="nucleotide sequence ID" value="NZ_CP074694.1"/>
</dbReference>
<gene>
    <name evidence="2" type="ORF">KIH39_09900</name>
</gene>
<evidence type="ECO:0000313" key="3">
    <source>
        <dbReference type="Proteomes" id="UP000676194"/>
    </source>
</evidence>
<feature type="chain" id="PRO_5034720919" evidence="1">
    <location>
        <begin position="39"/>
        <end position="418"/>
    </location>
</feature>
<sequence>MSLSFATSKGPLSRRTFLRGAGVTLALPFLDAMSPVYAADKTDVPRRLIGIQTNMGILPQFFFPEKAGREYEPTPYLKKLEAHRNNFTVFSGTSHPGVDGAHSAEKCFLTGTPHPGAGGFRNWISLDQFAAEQIGNRTRYPSLVLANTYEGATLSYTRSGAPIPSERSPKKLFQKLFLQGKPQEVATNIEALKEGQSLLDFVGEESKRLNRSLSKSDQNRMDQYFTAVRDLEDRLKSSESWEKKPKPIVNAKAPEDIPEAIKFVERSKLFYDVMQLALETDSTRIISLFIDTTVIHNITHHGNRPEVIQELRGHEEKQFEVLGNFFKSLGEKKEQGQSLLDRTMVLYGTCMGSANSHSNYNLPVLLAGGGFKHGQHLAFDTKNNYPLTNLFVSMLQRLGLETSEFSTGKGTFRGLEMT</sequence>
<dbReference type="Pfam" id="PF07586">
    <property type="entry name" value="HXXSHH"/>
    <property type="match status" value="1"/>
</dbReference>
<organism evidence="2 3">
    <name type="scientific">Telmatocola sphagniphila</name>
    <dbReference type="NCBI Taxonomy" id="1123043"/>
    <lineage>
        <taxon>Bacteria</taxon>
        <taxon>Pseudomonadati</taxon>
        <taxon>Planctomycetota</taxon>
        <taxon>Planctomycetia</taxon>
        <taxon>Gemmatales</taxon>
        <taxon>Gemmataceae</taxon>
    </lineage>
</organism>
<dbReference type="EMBL" id="CP074694">
    <property type="protein sequence ID" value="QVL34196.1"/>
    <property type="molecule type" value="Genomic_DNA"/>
</dbReference>
<evidence type="ECO:0000256" key="1">
    <source>
        <dbReference type="SAM" id="SignalP"/>
    </source>
</evidence>